<reference evidence="1" key="1">
    <citation type="journal article" date="2021" name="New Phytol.">
        <title>Evolutionary innovations through gain and loss of genes in the ectomycorrhizal Boletales.</title>
        <authorList>
            <person name="Wu G."/>
            <person name="Miyauchi S."/>
            <person name="Morin E."/>
            <person name="Kuo A."/>
            <person name="Drula E."/>
            <person name="Varga T."/>
            <person name="Kohler A."/>
            <person name="Feng B."/>
            <person name="Cao Y."/>
            <person name="Lipzen A."/>
            <person name="Daum C."/>
            <person name="Hundley H."/>
            <person name="Pangilinan J."/>
            <person name="Johnson J."/>
            <person name="Barry K."/>
            <person name="LaButti K."/>
            <person name="Ng V."/>
            <person name="Ahrendt S."/>
            <person name="Min B."/>
            <person name="Choi I.G."/>
            <person name="Park H."/>
            <person name="Plett J.M."/>
            <person name="Magnuson J."/>
            <person name="Spatafora J.W."/>
            <person name="Nagy L.G."/>
            <person name="Henrissat B."/>
            <person name="Grigoriev I.V."/>
            <person name="Yang Z.L."/>
            <person name="Xu J."/>
            <person name="Martin F.M."/>
        </authorList>
    </citation>
    <scope>NUCLEOTIDE SEQUENCE</scope>
    <source>
        <strain evidence="1">ATCC 28755</strain>
    </source>
</reference>
<evidence type="ECO:0000313" key="2">
    <source>
        <dbReference type="Proteomes" id="UP000790377"/>
    </source>
</evidence>
<sequence length="241" mass="27248">MYPSLFPFGIGGFEDPARRTALSFRAQAASYFDIPDRAFRYHHSYVFVVFNILQRRAAHLHTSFSVKKDSFDRVSRELINISSSVLESTAKHLEKEGSACTLSDEQKKALRLLNQVNTISARIPGSQASKIFVRNEIRSYMGWFGIPILFFTANPNPSHSPIFQVMYGDESVDLTKRFPAMVPSHDRALRLAHDPVAAADFFDFSISCIFQFLLGWDYKNRESSVEGGILGRVEAFYGTAE</sequence>
<evidence type="ECO:0000313" key="1">
    <source>
        <dbReference type="EMBL" id="KAH7904303.1"/>
    </source>
</evidence>
<dbReference type="EMBL" id="MU268526">
    <property type="protein sequence ID" value="KAH7904303.1"/>
    <property type="molecule type" value="Genomic_DNA"/>
</dbReference>
<comment type="caution">
    <text evidence="1">The sequence shown here is derived from an EMBL/GenBank/DDBJ whole genome shotgun (WGS) entry which is preliminary data.</text>
</comment>
<gene>
    <name evidence="1" type="ORF">BJ138DRAFT_1019305</name>
</gene>
<proteinExistence type="predicted"/>
<name>A0ACB7ZVD6_9AGAM</name>
<keyword evidence="2" id="KW-1185">Reference proteome</keyword>
<dbReference type="Proteomes" id="UP000790377">
    <property type="component" value="Unassembled WGS sequence"/>
</dbReference>
<protein>
    <submittedName>
        <fullName evidence="1">Uncharacterized protein</fullName>
    </submittedName>
</protein>
<accession>A0ACB7ZVD6</accession>
<organism evidence="1 2">
    <name type="scientific">Hygrophoropsis aurantiaca</name>
    <dbReference type="NCBI Taxonomy" id="72124"/>
    <lineage>
        <taxon>Eukaryota</taxon>
        <taxon>Fungi</taxon>
        <taxon>Dikarya</taxon>
        <taxon>Basidiomycota</taxon>
        <taxon>Agaricomycotina</taxon>
        <taxon>Agaricomycetes</taxon>
        <taxon>Agaricomycetidae</taxon>
        <taxon>Boletales</taxon>
        <taxon>Coniophorineae</taxon>
        <taxon>Hygrophoropsidaceae</taxon>
        <taxon>Hygrophoropsis</taxon>
    </lineage>
</organism>
<feature type="non-terminal residue" evidence="1">
    <location>
        <position position="241"/>
    </location>
</feature>